<organism evidence="3 4">
    <name type="scientific">Tritrichomonas musculus</name>
    <dbReference type="NCBI Taxonomy" id="1915356"/>
    <lineage>
        <taxon>Eukaryota</taxon>
        <taxon>Metamonada</taxon>
        <taxon>Parabasalia</taxon>
        <taxon>Tritrichomonadida</taxon>
        <taxon>Tritrichomonadidae</taxon>
        <taxon>Tritrichomonas</taxon>
    </lineage>
</organism>
<accession>A0ABR2H5Y4</accession>
<keyword evidence="1" id="KW-0175">Coiled coil</keyword>
<keyword evidence="4" id="KW-1185">Reference proteome</keyword>
<feature type="coiled-coil region" evidence="1">
    <location>
        <begin position="9"/>
        <end position="36"/>
    </location>
</feature>
<sequence length="271" mass="30777">MADYSSMSVQDLISKIQNAERVIENQKKMLQAKDRLIQTTTDQYNELLADYQTLLSTSYQTAGSVPRRSPPALNAQFSKGNFDDQYRPSTATPRYNTFGDQPAETFSEPRNQQQFPAKNNSQFGVNNFMNNNENNNTQAENNVPYSKRALVSSIQFGEDVPVAPQRTSIQINQDRKAMNDHFQVEMDPGQATSLPPLVVDVSGMTVDQMRSKVDELNIERAEIERQLNKATPKGKIMSHVIKEREDLERQLEEVNKAISHVKLEIRKASNH</sequence>
<comment type="caution">
    <text evidence="3">The sequence shown here is derived from an EMBL/GenBank/DDBJ whole genome shotgun (WGS) entry which is preliminary data.</text>
</comment>
<dbReference type="EMBL" id="JAPFFF010000041">
    <property type="protein sequence ID" value="KAK8841633.1"/>
    <property type="molecule type" value="Genomic_DNA"/>
</dbReference>
<feature type="coiled-coil region" evidence="1">
    <location>
        <begin position="206"/>
        <end position="264"/>
    </location>
</feature>
<protein>
    <submittedName>
        <fullName evidence="3">Uncharacterized protein</fullName>
    </submittedName>
</protein>
<evidence type="ECO:0000256" key="2">
    <source>
        <dbReference type="SAM" id="MobiDB-lite"/>
    </source>
</evidence>
<dbReference type="Proteomes" id="UP001470230">
    <property type="component" value="Unassembled WGS sequence"/>
</dbReference>
<proteinExistence type="predicted"/>
<reference evidence="3 4" key="1">
    <citation type="submission" date="2024-04" db="EMBL/GenBank/DDBJ databases">
        <title>Tritrichomonas musculus Genome.</title>
        <authorList>
            <person name="Alves-Ferreira E."/>
            <person name="Grigg M."/>
            <person name="Lorenzi H."/>
            <person name="Galac M."/>
        </authorList>
    </citation>
    <scope>NUCLEOTIDE SEQUENCE [LARGE SCALE GENOMIC DNA]</scope>
    <source>
        <strain evidence="3 4">EAF2021</strain>
    </source>
</reference>
<evidence type="ECO:0000256" key="1">
    <source>
        <dbReference type="SAM" id="Coils"/>
    </source>
</evidence>
<evidence type="ECO:0000313" key="4">
    <source>
        <dbReference type="Proteomes" id="UP001470230"/>
    </source>
</evidence>
<feature type="region of interest" description="Disordered" evidence="2">
    <location>
        <begin position="62"/>
        <end position="88"/>
    </location>
</feature>
<name>A0ABR2H5Y4_9EUKA</name>
<evidence type="ECO:0000313" key="3">
    <source>
        <dbReference type="EMBL" id="KAK8841633.1"/>
    </source>
</evidence>
<gene>
    <name evidence="3" type="ORF">M9Y10_027258</name>
</gene>